<organism evidence="2">
    <name type="scientific">viral metagenome</name>
    <dbReference type="NCBI Taxonomy" id="1070528"/>
    <lineage>
        <taxon>unclassified sequences</taxon>
        <taxon>metagenomes</taxon>
        <taxon>organismal metagenomes</taxon>
    </lineage>
</organism>
<dbReference type="InterPro" id="IPR006935">
    <property type="entry name" value="Helicase/UvrB_N"/>
</dbReference>
<dbReference type="GO" id="GO:0005524">
    <property type="term" value="F:ATP binding"/>
    <property type="evidence" value="ECO:0007669"/>
    <property type="project" value="InterPro"/>
</dbReference>
<dbReference type="SMART" id="SM00487">
    <property type="entry name" value="DEXDc"/>
    <property type="match status" value="1"/>
</dbReference>
<sequence length="649" mass="76977">MGFIYVRTDNSKHQDNVCKLGQTDNIANRDSTYKTGEYIKGEFLLVIQIIDNIYTHIIVEILLQKYFSQLHKYHNGGNEFYKYEIIKEIVPFLETQNIKHKVLSKEEINKLLAESNNKQKVNSPEMILREFYQDNYLKEIIENLKEHKKVFIKAPTGFGKTHLYYKTIKELKLKKILFLTPRKKLNEQIIENKYSSYISDDNYKIGHYSDDTINKTNFIKKYSKLDKFIITSCYQSNEKLFKLIREYKLSFDAIFFDEAHFITSWSEDEDNINKFLDSKITKYRIFGSATPTEEIEENEDIYGSIVEKVKIHELINNEILCDIETIIKKLDNKKKEYHNLKDLIISTMTKHKKKKGIVYVNNCSNAKKLQKLMETQKDIKSYIYVSKDYDDFDECDKDITNFENNENPCIIIAVGKISYGYDNDFIDFICLGDDRQSCIDIRQIIGRGIRWNKSTYPNKLLHLLIPLYKDEFDKYPKNETLKKYLDYIIGECDKDIIIKNSDMCFISGKKDVNKDGKNYEGDNIPTEILADYSTTGYTKYTKFQSFLIKNKIYDEITYNEIYENNNWMTPLNKLKQKYPKFGFINIHPNRNIFYTNKKDAIKNYDIVKRKLMKSMDADDFDDLTQSELLIKINKIDKKIPTIDFDFYYV</sequence>
<evidence type="ECO:0000313" key="2">
    <source>
        <dbReference type="EMBL" id="QHT21635.1"/>
    </source>
</evidence>
<dbReference type="PROSITE" id="PS51192">
    <property type="entry name" value="HELICASE_ATP_BIND_1"/>
    <property type="match status" value="1"/>
</dbReference>
<dbReference type="AlphaFoldDB" id="A0A6C0E2J8"/>
<dbReference type="InterPro" id="IPR050742">
    <property type="entry name" value="Helicase_Restrict-Modif_Enz"/>
</dbReference>
<name>A0A6C0E2J8_9ZZZZ</name>
<accession>A0A6C0E2J8</accession>
<dbReference type="InterPro" id="IPR027417">
    <property type="entry name" value="P-loop_NTPase"/>
</dbReference>
<dbReference type="PANTHER" id="PTHR47396">
    <property type="entry name" value="TYPE I RESTRICTION ENZYME ECOKI R PROTEIN"/>
    <property type="match status" value="1"/>
</dbReference>
<feature type="domain" description="Helicase ATP-binding" evidence="1">
    <location>
        <begin position="141"/>
        <end position="309"/>
    </location>
</feature>
<dbReference type="Pfam" id="PF04851">
    <property type="entry name" value="ResIII"/>
    <property type="match status" value="1"/>
</dbReference>
<dbReference type="PANTHER" id="PTHR47396:SF1">
    <property type="entry name" value="ATP-DEPENDENT HELICASE IRC3-RELATED"/>
    <property type="match status" value="1"/>
</dbReference>
<evidence type="ECO:0000259" key="1">
    <source>
        <dbReference type="PROSITE" id="PS51192"/>
    </source>
</evidence>
<dbReference type="GO" id="GO:0016787">
    <property type="term" value="F:hydrolase activity"/>
    <property type="evidence" value="ECO:0007669"/>
    <property type="project" value="InterPro"/>
</dbReference>
<reference evidence="2" key="1">
    <citation type="journal article" date="2020" name="Nature">
        <title>Giant virus diversity and host interactions through global metagenomics.</title>
        <authorList>
            <person name="Schulz F."/>
            <person name="Roux S."/>
            <person name="Paez-Espino D."/>
            <person name="Jungbluth S."/>
            <person name="Walsh D.A."/>
            <person name="Denef V.J."/>
            <person name="McMahon K.D."/>
            <person name="Konstantinidis K.T."/>
            <person name="Eloe-Fadrosh E.A."/>
            <person name="Kyrpides N.C."/>
            <person name="Woyke T."/>
        </authorList>
    </citation>
    <scope>NUCLEOTIDE SEQUENCE</scope>
    <source>
        <strain evidence="2">GVMAG-M-3300023179-103</strain>
    </source>
</reference>
<dbReference type="SUPFAM" id="SSF52540">
    <property type="entry name" value="P-loop containing nucleoside triphosphate hydrolases"/>
    <property type="match status" value="1"/>
</dbReference>
<dbReference type="GO" id="GO:0005829">
    <property type="term" value="C:cytosol"/>
    <property type="evidence" value="ECO:0007669"/>
    <property type="project" value="TreeGrafter"/>
</dbReference>
<dbReference type="EMBL" id="MN739696">
    <property type="protein sequence ID" value="QHT21635.1"/>
    <property type="molecule type" value="Genomic_DNA"/>
</dbReference>
<proteinExistence type="predicted"/>
<protein>
    <recommendedName>
        <fullName evidence="1">Helicase ATP-binding domain-containing protein</fullName>
    </recommendedName>
</protein>
<dbReference type="InterPro" id="IPR014001">
    <property type="entry name" value="Helicase_ATP-bd"/>
</dbReference>
<dbReference type="GO" id="GO:0003677">
    <property type="term" value="F:DNA binding"/>
    <property type="evidence" value="ECO:0007669"/>
    <property type="project" value="InterPro"/>
</dbReference>
<dbReference type="Gene3D" id="3.40.50.300">
    <property type="entry name" value="P-loop containing nucleotide triphosphate hydrolases"/>
    <property type="match status" value="2"/>
</dbReference>